<name>A0A9P8Y7R3_9PEZI</name>
<feature type="region of interest" description="Disordered" evidence="1">
    <location>
        <begin position="227"/>
        <end position="295"/>
    </location>
</feature>
<evidence type="ECO:0000313" key="2">
    <source>
        <dbReference type="EMBL" id="KAH7030546.1"/>
    </source>
</evidence>
<dbReference type="GeneID" id="70183340"/>
<dbReference type="EMBL" id="JAGTJQ010000005">
    <property type="protein sequence ID" value="KAH7030546.1"/>
    <property type="molecule type" value="Genomic_DNA"/>
</dbReference>
<proteinExistence type="predicted"/>
<evidence type="ECO:0000313" key="3">
    <source>
        <dbReference type="Proteomes" id="UP000756346"/>
    </source>
</evidence>
<sequence length="295" mass="31552">MTSKLAQVRLPSIQDMVPESHLVTSGHMGQYSLVHGHRVSEENNTTPGSWASSQPQATDGLSAYYSQLWLADPTGPLLASGPYTVLATYYLVLPMCGAGSHLHYPSLVPLPPVEMPDLVRPALAQLPELQGSQTHHEPETTISSWNAAQSPSSMYQETLYCSPGPAYSGAPNAVLQSPEARLCEDLSSGTSTQLHDEHSMAIAGTETTVGSSLLNINGGNRLLYPSPGELVNKHVPKHDRKQVKRRQRGSAGSKKARNRGVNAQKAICDSCERESGSGQGVSSHTRQTGCEAESS</sequence>
<dbReference type="Proteomes" id="UP000756346">
    <property type="component" value="Unassembled WGS sequence"/>
</dbReference>
<dbReference type="AlphaFoldDB" id="A0A9P8Y7R3"/>
<comment type="caution">
    <text evidence="2">The sequence shown here is derived from an EMBL/GenBank/DDBJ whole genome shotgun (WGS) entry which is preliminary data.</text>
</comment>
<organism evidence="2 3">
    <name type="scientific">Microdochium trichocladiopsis</name>
    <dbReference type="NCBI Taxonomy" id="1682393"/>
    <lineage>
        <taxon>Eukaryota</taxon>
        <taxon>Fungi</taxon>
        <taxon>Dikarya</taxon>
        <taxon>Ascomycota</taxon>
        <taxon>Pezizomycotina</taxon>
        <taxon>Sordariomycetes</taxon>
        <taxon>Xylariomycetidae</taxon>
        <taxon>Xylariales</taxon>
        <taxon>Microdochiaceae</taxon>
        <taxon>Microdochium</taxon>
    </lineage>
</organism>
<feature type="non-terminal residue" evidence="2">
    <location>
        <position position="295"/>
    </location>
</feature>
<dbReference type="OrthoDB" id="4787732at2759"/>
<feature type="compositionally biased region" description="Basic residues" evidence="1">
    <location>
        <begin position="234"/>
        <end position="258"/>
    </location>
</feature>
<protein>
    <submittedName>
        <fullName evidence="2">Uncharacterized protein</fullName>
    </submittedName>
</protein>
<keyword evidence="3" id="KW-1185">Reference proteome</keyword>
<gene>
    <name evidence="2" type="ORF">B0I36DRAFT_322019</name>
</gene>
<evidence type="ECO:0000256" key="1">
    <source>
        <dbReference type="SAM" id="MobiDB-lite"/>
    </source>
</evidence>
<feature type="compositionally biased region" description="Polar residues" evidence="1">
    <location>
        <begin position="280"/>
        <end position="295"/>
    </location>
</feature>
<dbReference type="RefSeq" id="XP_046012226.1">
    <property type="nucleotide sequence ID" value="XM_046153794.1"/>
</dbReference>
<reference evidence="2" key="1">
    <citation type="journal article" date="2021" name="Nat. Commun.">
        <title>Genetic determinants of endophytism in the Arabidopsis root mycobiome.</title>
        <authorList>
            <person name="Mesny F."/>
            <person name="Miyauchi S."/>
            <person name="Thiergart T."/>
            <person name="Pickel B."/>
            <person name="Atanasova L."/>
            <person name="Karlsson M."/>
            <person name="Huettel B."/>
            <person name="Barry K.W."/>
            <person name="Haridas S."/>
            <person name="Chen C."/>
            <person name="Bauer D."/>
            <person name="Andreopoulos W."/>
            <person name="Pangilinan J."/>
            <person name="LaButti K."/>
            <person name="Riley R."/>
            <person name="Lipzen A."/>
            <person name="Clum A."/>
            <person name="Drula E."/>
            <person name="Henrissat B."/>
            <person name="Kohler A."/>
            <person name="Grigoriev I.V."/>
            <person name="Martin F.M."/>
            <person name="Hacquard S."/>
        </authorList>
    </citation>
    <scope>NUCLEOTIDE SEQUENCE</scope>
    <source>
        <strain evidence="2">MPI-CAGE-CH-0230</strain>
    </source>
</reference>
<accession>A0A9P8Y7R3</accession>